<dbReference type="InParanoid" id="A0A1Q6DT97"/>
<comment type="caution">
    <text evidence="2">The sequence shown here is derived from an EMBL/GenBank/DDBJ whole genome shotgun (WGS) entry which is preliminary data.</text>
</comment>
<dbReference type="InterPro" id="IPR011033">
    <property type="entry name" value="PRC_barrel-like_sf"/>
</dbReference>
<evidence type="ECO:0000313" key="2">
    <source>
        <dbReference type="EMBL" id="OKY77568.1"/>
    </source>
</evidence>
<dbReference type="SUPFAM" id="SSF50346">
    <property type="entry name" value="PRC-barrel domain"/>
    <property type="match status" value="1"/>
</dbReference>
<keyword evidence="3" id="KW-1185">Reference proteome</keyword>
<protein>
    <submittedName>
        <fullName evidence="2">Protein implicated in RNA metabolism containing PRC-barrel domain</fullName>
    </submittedName>
</protein>
<proteinExistence type="predicted"/>
<evidence type="ECO:0000259" key="1">
    <source>
        <dbReference type="Pfam" id="PF05239"/>
    </source>
</evidence>
<dbReference type="Proteomes" id="UP000185744">
    <property type="component" value="Unassembled WGS sequence"/>
</dbReference>
<dbReference type="STRING" id="1903181.BTN85_0036"/>
<feature type="domain" description="PRC-barrel" evidence="1">
    <location>
        <begin position="1"/>
        <end position="77"/>
    </location>
</feature>
<evidence type="ECO:0000313" key="3">
    <source>
        <dbReference type="Proteomes" id="UP000185744"/>
    </source>
</evidence>
<dbReference type="Pfam" id="PF05239">
    <property type="entry name" value="PRC"/>
    <property type="match status" value="1"/>
</dbReference>
<dbReference type="InterPro" id="IPR027275">
    <property type="entry name" value="PRC-brl_dom"/>
</dbReference>
<organism evidence="2 3">
    <name type="scientific">Methanohalarchaeum thermophilum</name>
    <dbReference type="NCBI Taxonomy" id="1903181"/>
    <lineage>
        <taxon>Archaea</taxon>
        <taxon>Methanobacteriati</taxon>
        <taxon>Methanobacteriota</taxon>
        <taxon>Methanonatronarchaeia</taxon>
        <taxon>Methanonatronarchaeales</taxon>
        <taxon>Methanonatronarchaeaceae</taxon>
        <taxon>Candidatus Methanohalarchaeum</taxon>
    </lineage>
</organism>
<accession>A0A1Q6DT97</accession>
<dbReference type="Gene3D" id="2.30.30.240">
    <property type="entry name" value="PRC-barrel domain"/>
    <property type="match status" value="1"/>
</dbReference>
<dbReference type="EMBL" id="MSDW01000001">
    <property type="protein sequence ID" value="OKY77568.1"/>
    <property type="molecule type" value="Genomic_DNA"/>
</dbReference>
<reference evidence="2" key="1">
    <citation type="submission" date="2016-12" db="EMBL/GenBank/DDBJ databases">
        <title>Discovery of methanogenic haloarchaea.</title>
        <authorList>
            <person name="Sorokin D.Y."/>
            <person name="Makarova K.S."/>
            <person name="Abbas B."/>
            <person name="Ferrer M."/>
            <person name="Golyshin P.N."/>
        </authorList>
    </citation>
    <scope>NUCLEOTIDE SEQUENCE [LARGE SCALE GENOMIC DNA]</scope>
    <source>
        <strain evidence="2">HMET1</strain>
    </source>
</reference>
<dbReference type="PANTHER" id="PTHR38137">
    <property type="entry name" value="PRC-BARREL DOMAIN PROTEIN"/>
    <property type="match status" value="1"/>
</dbReference>
<dbReference type="AlphaFoldDB" id="A0A1Q6DT97"/>
<sequence>MVEIPATKLSDKKIVTSDGDELGTIYNITADLRTGQLKNLVVDPNENVDTSEMKMEEGYCMIPFKTVQAIKDMVVVDLS</sequence>
<dbReference type="FunCoup" id="A0A1Q6DT97">
    <property type="interactions" value="1"/>
</dbReference>
<name>A0A1Q6DT97_METT1</name>
<gene>
    <name evidence="2" type="ORF">BTN85_0036</name>
</gene>
<dbReference type="PANTHER" id="PTHR38137:SF2">
    <property type="entry name" value="PRC-BARREL DOMAIN-CONTAINING PROTEIN"/>
    <property type="match status" value="1"/>
</dbReference>